<feature type="chain" id="PRO_5045411890" description="Secreted protein" evidence="1">
    <location>
        <begin position="32"/>
        <end position="110"/>
    </location>
</feature>
<protein>
    <recommendedName>
        <fullName evidence="4">Secreted protein</fullName>
    </recommendedName>
</protein>
<organism evidence="2 3">
    <name type="scientific">Streptomyces pseudovenezuelae</name>
    <dbReference type="NCBI Taxonomy" id="67350"/>
    <lineage>
        <taxon>Bacteria</taxon>
        <taxon>Bacillati</taxon>
        <taxon>Actinomycetota</taxon>
        <taxon>Actinomycetes</taxon>
        <taxon>Kitasatosporales</taxon>
        <taxon>Streptomycetaceae</taxon>
        <taxon>Streptomyces</taxon>
        <taxon>Streptomyces aurantiacus group</taxon>
    </lineage>
</organism>
<proteinExistence type="predicted"/>
<evidence type="ECO:0008006" key="4">
    <source>
        <dbReference type="Google" id="ProtNLM"/>
    </source>
</evidence>
<evidence type="ECO:0000313" key="3">
    <source>
        <dbReference type="Proteomes" id="UP001160499"/>
    </source>
</evidence>
<accession>A0ABT6LPZ6</accession>
<dbReference type="Proteomes" id="UP001160499">
    <property type="component" value="Unassembled WGS sequence"/>
</dbReference>
<evidence type="ECO:0000313" key="2">
    <source>
        <dbReference type="EMBL" id="MDH6218373.1"/>
    </source>
</evidence>
<feature type="signal peptide" evidence="1">
    <location>
        <begin position="1"/>
        <end position="31"/>
    </location>
</feature>
<comment type="caution">
    <text evidence="2">The sequence shown here is derived from an EMBL/GenBank/DDBJ whole genome shotgun (WGS) entry which is preliminary data.</text>
</comment>
<name>A0ABT6LPZ6_9ACTN</name>
<evidence type="ECO:0000256" key="1">
    <source>
        <dbReference type="SAM" id="SignalP"/>
    </source>
</evidence>
<dbReference type="PROSITE" id="PS51257">
    <property type="entry name" value="PROKAR_LIPOPROTEIN"/>
    <property type="match status" value="1"/>
</dbReference>
<dbReference type="EMBL" id="JARXVH010000009">
    <property type="protein sequence ID" value="MDH6218373.1"/>
    <property type="molecule type" value="Genomic_DNA"/>
</dbReference>
<reference evidence="2 3" key="1">
    <citation type="submission" date="2023-04" db="EMBL/GenBank/DDBJ databases">
        <title>Forest soil microbial communities from Buena Vista Peninsula, Colon Province, Panama.</title>
        <authorList>
            <person name="Bouskill N."/>
        </authorList>
    </citation>
    <scope>NUCLEOTIDE SEQUENCE [LARGE SCALE GENOMIC DNA]</scope>
    <source>
        <strain evidence="2 3">GGS1</strain>
    </source>
</reference>
<keyword evidence="1" id="KW-0732">Signal</keyword>
<keyword evidence="3" id="KW-1185">Reference proteome</keyword>
<sequence length="110" mass="11661">MRRITKATAQAAVAAVGLSACLVVGASPAQAAVDDCKASFNGEDNLAQAVCSSGFGAYRVKSKCDSPNYPYQITIYGPWVNRYSGQAHPPYSNVDGDRYNCHIISAQVDV</sequence>
<dbReference type="RefSeq" id="WP_280879247.1">
    <property type="nucleotide sequence ID" value="NZ_JARXVH010000009.1"/>
</dbReference>
<gene>
    <name evidence="2" type="ORF">M2283_005705</name>
</gene>